<evidence type="ECO:0000313" key="3">
    <source>
        <dbReference type="Proteomes" id="UP001430953"/>
    </source>
</evidence>
<organism evidence="2 3">
    <name type="scientific">Cardiocondyla obscurior</name>
    <dbReference type="NCBI Taxonomy" id="286306"/>
    <lineage>
        <taxon>Eukaryota</taxon>
        <taxon>Metazoa</taxon>
        <taxon>Ecdysozoa</taxon>
        <taxon>Arthropoda</taxon>
        <taxon>Hexapoda</taxon>
        <taxon>Insecta</taxon>
        <taxon>Pterygota</taxon>
        <taxon>Neoptera</taxon>
        <taxon>Endopterygota</taxon>
        <taxon>Hymenoptera</taxon>
        <taxon>Apocrita</taxon>
        <taxon>Aculeata</taxon>
        <taxon>Formicoidea</taxon>
        <taxon>Formicidae</taxon>
        <taxon>Myrmicinae</taxon>
        <taxon>Cardiocondyla</taxon>
    </lineage>
</organism>
<name>A0AAW2GY58_9HYME</name>
<feature type="region of interest" description="Disordered" evidence="1">
    <location>
        <begin position="1"/>
        <end position="21"/>
    </location>
</feature>
<dbReference type="AlphaFoldDB" id="A0AAW2GY58"/>
<keyword evidence="3" id="KW-1185">Reference proteome</keyword>
<proteinExistence type="predicted"/>
<comment type="caution">
    <text evidence="2">The sequence shown here is derived from an EMBL/GenBank/DDBJ whole genome shotgun (WGS) entry which is preliminary data.</text>
</comment>
<reference evidence="2 3" key="1">
    <citation type="submission" date="2023-03" db="EMBL/GenBank/DDBJ databases">
        <title>High recombination rates correlate with genetic variation in Cardiocondyla obscurior ants.</title>
        <authorList>
            <person name="Errbii M."/>
        </authorList>
    </citation>
    <scope>NUCLEOTIDE SEQUENCE [LARGE SCALE GENOMIC DNA]</scope>
    <source>
        <strain evidence="2">Alpha-2009</strain>
        <tissue evidence="2">Whole body</tissue>
    </source>
</reference>
<dbReference type="Proteomes" id="UP001430953">
    <property type="component" value="Unassembled WGS sequence"/>
</dbReference>
<protein>
    <submittedName>
        <fullName evidence="2">Uncharacterized protein</fullName>
    </submittedName>
</protein>
<dbReference type="EMBL" id="JADYXP020000001">
    <property type="protein sequence ID" value="KAL0132220.1"/>
    <property type="molecule type" value="Genomic_DNA"/>
</dbReference>
<gene>
    <name evidence="2" type="ORF">PUN28_000182</name>
</gene>
<accession>A0AAW2GY58</accession>
<evidence type="ECO:0000313" key="2">
    <source>
        <dbReference type="EMBL" id="KAL0132220.1"/>
    </source>
</evidence>
<evidence type="ECO:0000256" key="1">
    <source>
        <dbReference type="SAM" id="MobiDB-lite"/>
    </source>
</evidence>
<sequence length="43" mass="4802">MKSSECARTVSTSNDHRDDTPLLINPDVLVIIYPITSRKSART</sequence>